<organism evidence="2 3">
    <name type="scientific">Gemmobacter denitrificans</name>
    <dbReference type="NCBI Taxonomy" id="3123040"/>
    <lineage>
        <taxon>Bacteria</taxon>
        <taxon>Pseudomonadati</taxon>
        <taxon>Pseudomonadota</taxon>
        <taxon>Alphaproteobacteria</taxon>
        <taxon>Rhodobacterales</taxon>
        <taxon>Paracoccaceae</taxon>
        <taxon>Gemmobacter</taxon>
    </lineage>
</organism>
<dbReference type="Proteomes" id="UP001431963">
    <property type="component" value="Unassembled WGS sequence"/>
</dbReference>
<dbReference type="RefSeq" id="WP_335424921.1">
    <property type="nucleotide sequence ID" value="NZ_JBALHR010000014.1"/>
</dbReference>
<keyword evidence="3" id="KW-1185">Reference proteome</keyword>
<reference evidence="2" key="1">
    <citation type="submission" date="2024-02" db="EMBL/GenBank/DDBJ databases">
        <title>Genome sequences of strain Gemmobacter sp. JM10B15.</title>
        <authorList>
            <person name="Zhang M."/>
        </authorList>
    </citation>
    <scope>NUCLEOTIDE SEQUENCE</scope>
    <source>
        <strain evidence="2">JM10B15</strain>
    </source>
</reference>
<evidence type="ECO:0000256" key="1">
    <source>
        <dbReference type="SAM" id="SignalP"/>
    </source>
</evidence>
<evidence type="ECO:0000313" key="2">
    <source>
        <dbReference type="EMBL" id="MEH7829894.1"/>
    </source>
</evidence>
<evidence type="ECO:0000313" key="3">
    <source>
        <dbReference type="Proteomes" id="UP001431963"/>
    </source>
</evidence>
<name>A0ABU8BYW0_9RHOB</name>
<sequence length="54" mass="6033">MIRAFLLACILYLLAPAPGAHDTTRTNLQLQRDKGSRPRRPRCVFGLIHGFGRG</sequence>
<dbReference type="EMBL" id="JBALHR010000014">
    <property type="protein sequence ID" value="MEH7829894.1"/>
    <property type="molecule type" value="Genomic_DNA"/>
</dbReference>
<feature type="chain" id="PRO_5045452319" evidence="1">
    <location>
        <begin position="21"/>
        <end position="54"/>
    </location>
</feature>
<comment type="caution">
    <text evidence="2">The sequence shown here is derived from an EMBL/GenBank/DDBJ whole genome shotgun (WGS) entry which is preliminary data.</text>
</comment>
<accession>A0ABU8BYW0</accession>
<protein>
    <submittedName>
        <fullName evidence="2">Uncharacterized protein</fullName>
    </submittedName>
</protein>
<gene>
    <name evidence="2" type="ORF">V6590_17225</name>
</gene>
<proteinExistence type="predicted"/>
<feature type="signal peptide" evidence="1">
    <location>
        <begin position="1"/>
        <end position="20"/>
    </location>
</feature>
<keyword evidence="1" id="KW-0732">Signal</keyword>